<protein>
    <recommendedName>
        <fullName evidence="3">Sulfotransferase family protein</fullName>
    </recommendedName>
</protein>
<keyword evidence="2" id="KW-1185">Reference proteome</keyword>
<dbReference type="OrthoDB" id="9800698at2"/>
<name>A0A2K9EDZ9_9RHOB</name>
<evidence type="ECO:0000313" key="2">
    <source>
        <dbReference type="Proteomes" id="UP000233742"/>
    </source>
</evidence>
<evidence type="ECO:0000313" key="1">
    <source>
        <dbReference type="EMBL" id="AUH33188.1"/>
    </source>
</evidence>
<dbReference type="Gene3D" id="3.40.50.300">
    <property type="entry name" value="P-loop containing nucleotide triphosphate hydrolases"/>
    <property type="match status" value="1"/>
</dbReference>
<dbReference type="RefSeq" id="WP_101459858.1">
    <property type="nucleotide sequence ID" value="NZ_CP025408.1"/>
</dbReference>
<evidence type="ECO:0008006" key="3">
    <source>
        <dbReference type="Google" id="ProtNLM"/>
    </source>
</evidence>
<dbReference type="EMBL" id="CP025408">
    <property type="protein sequence ID" value="AUH33188.1"/>
    <property type="molecule type" value="Genomic_DNA"/>
</dbReference>
<organism evidence="1 2">
    <name type="scientific">Paracoccus tegillarcae</name>
    <dbReference type="NCBI Taxonomy" id="1529068"/>
    <lineage>
        <taxon>Bacteria</taxon>
        <taxon>Pseudomonadati</taxon>
        <taxon>Pseudomonadota</taxon>
        <taxon>Alphaproteobacteria</taxon>
        <taxon>Rhodobacterales</taxon>
        <taxon>Paracoccaceae</taxon>
        <taxon>Paracoccus</taxon>
    </lineage>
</organism>
<accession>A0A2K9EDZ9</accession>
<proteinExistence type="predicted"/>
<dbReference type="SUPFAM" id="SSF52540">
    <property type="entry name" value="P-loop containing nucleoside triphosphate hydrolases"/>
    <property type="match status" value="1"/>
</dbReference>
<dbReference type="AlphaFoldDB" id="A0A2K9EDZ9"/>
<dbReference type="Proteomes" id="UP000233742">
    <property type="component" value="Chromosome"/>
</dbReference>
<gene>
    <name evidence="1" type="ORF">CUV01_07095</name>
</gene>
<reference evidence="1 2" key="1">
    <citation type="submission" date="2017-12" db="EMBL/GenBank/DDBJ databases">
        <authorList>
            <person name="Hurst M.R.H."/>
        </authorList>
    </citation>
    <scope>NUCLEOTIDE SEQUENCE [LARGE SCALE GENOMIC DNA]</scope>
    <source>
        <strain evidence="1 2">BM15</strain>
    </source>
</reference>
<dbReference type="InterPro" id="IPR027417">
    <property type="entry name" value="P-loop_NTPase"/>
</dbReference>
<dbReference type="KEGG" id="paro:CUV01_07095"/>
<sequence length="246" mass="28803">MDKKIDKICLVCMDRTGSNMVSQRLNTHPEIIFYNEVFHRQYMIFHDKRVNGDPQTLATRDGKPAAFVSQLWSGAFEPKDELENVKAIGFKLFLNHNAEALKYVVNSDAKLLFLRRRNPLSRFSSFKIAAATNEWKSTVLSKTKKTVQFHPPEFRAYMQNFTSLESLFEMVANRWNRPYFDLWYEDLVKRPEVWDNMCEYLGYPGDAFGESPIVKQNSSDILSRFSNPDVVRDYVSHLGKYEWLSE</sequence>